<name>A0A9X8N765_9ACTN</name>
<feature type="region of interest" description="Disordered" evidence="3">
    <location>
        <begin position="1"/>
        <end position="35"/>
    </location>
</feature>
<gene>
    <name evidence="5" type="ORF">SAMN05216268_1248</name>
</gene>
<dbReference type="Gene3D" id="1.10.530.10">
    <property type="match status" value="1"/>
</dbReference>
<dbReference type="EMBL" id="FRBK01000024">
    <property type="protein sequence ID" value="SHN21026.1"/>
    <property type="molecule type" value="Genomic_DNA"/>
</dbReference>
<dbReference type="SMART" id="SM00257">
    <property type="entry name" value="LysM"/>
    <property type="match status" value="1"/>
</dbReference>
<comment type="caution">
    <text evidence="5">The sequence shown here is derived from an EMBL/GenBank/DDBJ whole genome shotgun (WGS) entry which is preliminary data.</text>
</comment>
<dbReference type="InterPro" id="IPR010618">
    <property type="entry name" value="RPF"/>
</dbReference>
<evidence type="ECO:0000259" key="4">
    <source>
        <dbReference type="PROSITE" id="PS51782"/>
    </source>
</evidence>
<dbReference type="InterPro" id="IPR018392">
    <property type="entry name" value="LysM"/>
</dbReference>
<dbReference type="Gene3D" id="3.10.350.10">
    <property type="entry name" value="LysM domain"/>
    <property type="match status" value="1"/>
</dbReference>
<evidence type="ECO:0000256" key="1">
    <source>
        <dbReference type="ARBA" id="ARBA00010830"/>
    </source>
</evidence>
<protein>
    <submittedName>
        <fullName evidence="5">LysM domain-containing protein</fullName>
    </submittedName>
</protein>
<accession>A0A9X8N765</accession>
<keyword evidence="2" id="KW-0378">Hydrolase</keyword>
<dbReference type="InterPro" id="IPR023346">
    <property type="entry name" value="Lysozyme-like_dom_sf"/>
</dbReference>
<feature type="compositionally biased region" description="Basic and acidic residues" evidence="3">
    <location>
        <begin position="21"/>
        <end position="35"/>
    </location>
</feature>
<dbReference type="GO" id="GO:0016787">
    <property type="term" value="F:hydrolase activity"/>
    <property type="evidence" value="ECO:0007669"/>
    <property type="project" value="UniProtKB-KW"/>
</dbReference>
<comment type="similarity">
    <text evidence="1">Belongs to the transglycosylase family. Rpf subfamily.</text>
</comment>
<evidence type="ECO:0000256" key="3">
    <source>
        <dbReference type="SAM" id="MobiDB-lite"/>
    </source>
</evidence>
<evidence type="ECO:0000256" key="2">
    <source>
        <dbReference type="ARBA" id="ARBA00022801"/>
    </source>
</evidence>
<feature type="compositionally biased region" description="Polar residues" evidence="3">
    <location>
        <begin position="1"/>
        <end position="13"/>
    </location>
</feature>
<dbReference type="SUPFAM" id="SSF54106">
    <property type="entry name" value="LysM domain"/>
    <property type="match status" value="1"/>
</dbReference>
<dbReference type="CDD" id="cd00118">
    <property type="entry name" value="LysM"/>
    <property type="match status" value="1"/>
</dbReference>
<proteinExistence type="inferred from homology"/>
<evidence type="ECO:0000313" key="5">
    <source>
        <dbReference type="EMBL" id="SHN21026.1"/>
    </source>
</evidence>
<dbReference type="Pfam" id="PF06737">
    <property type="entry name" value="Transglycosylas"/>
    <property type="match status" value="1"/>
</dbReference>
<organism evidence="5 6">
    <name type="scientific">Streptomyces yunnanensis</name>
    <dbReference type="NCBI Taxonomy" id="156453"/>
    <lineage>
        <taxon>Bacteria</taxon>
        <taxon>Bacillati</taxon>
        <taxon>Actinomycetota</taxon>
        <taxon>Actinomycetes</taxon>
        <taxon>Kitasatosporales</taxon>
        <taxon>Streptomycetaceae</taxon>
        <taxon>Streptomyces</taxon>
    </lineage>
</organism>
<dbReference type="Pfam" id="PF01476">
    <property type="entry name" value="LysM"/>
    <property type="match status" value="1"/>
</dbReference>
<dbReference type="InterPro" id="IPR036779">
    <property type="entry name" value="LysM_dom_sf"/>
</dbReference>
<reference evidence="6" key="1">
    <citation type="submission" date="2016-11" db="EMBL/GenBank/DDBJ databases">
        <authorList>
            <person name="Jaros S."/>
            <person name="Januszkiewicz K."/>
            <person name="Wedrychowicz H."/>
        </authorList>
    </citation>
    <scope>NUCLEOTIDE SEQUENCE [LARGE SCALE GENOMIC DNA]</scope>
    <source>
        <strain evidence="6">CGMCC 4.3555</strain>
    </source>
</reference>
<dbReference type="PROSITE" id="PS51782">
    <property type="entry name" value="LYSM"/>
    <property type="match status" value="1"/>
</dbReference>
<evidence type="ECO:0000313" key="6">
    <source>
        <dbReference type="Proteomes" id="UP000184388"/>
    </source>
</evidence>
<dbReference type="RefSeq" id="WP_079182325.1">
    <property type="nucleotide sequence ID" value="NZ_FRBK01000024.1"/>
</dbReference>
<dbReference type="SUPFAM" id="SSF53955">
    <property type="entry name" value="Lysozyme-like"/>
    <property type="match status" value="1"/>
</dbReference>
<dbReference type="AlphaFoldDB" id="A0A9X8N765"/>
<feature type="domain" description="LysM" evidence="4">
    <location>
        <begin position="192"/>
        <end position="239"/>
    </location>
</feature>
<dbReference type="CDD" id="cd13925">
    <property type="entry name" value="RPF"/>
    <property type="match status" value="1"/>
</dbReference>
<dbReference type="Proteomes" id="UP000184388">
    <property type="component" value="Unassembled WGS sequence"/>
</dbReference>
<sequence>METQQVPGTQESPEPQVCRAAENREPAERAVRGEALRGRGARGVTAAAVLLAAGALGAVSEEPAEAVGAGTWDRLAQCESGGNWRIDTGNGFSGGLQFGHSTWRSFGGGSYAARASRASRGQQIRVAERVLARQGWGAWPACSASLGLHGVARGGVHTLPAREKITPKRTHSRHHRPQEKPYKKAPHRISVGLVLVNAGDTLSSIAVVHGKPWQEIYRQNRQVIGEDPNLIYPGTRLRVEASSKG</sequence>